<dbReference type="EMBL" id="CP136892">
    <property type="protein sequence ID" value="WOL02650.1"/>
    <property type="molecule type" value="Genomic_DNA"/>
</dbReference>
<feature type="region of interest" description="Disordered" evidence="1">
    <location>
        <begin position="65"/>
        <end position="100"/>
    </location>
</feature>
<feature type="compositionally biased region" description="Gly residues" evidence="1">
    <location>
        <begin position="71"/>
        <end position="82"/>
    </location>
</feature>
<dbReference type="Proteomes" id="UP001327560">
    <property type="component" value="Chromosome 3"/>
</dbReference>
<protein>
    <recommendedName>
        <fullName evidence="4">AP2/ERF domain-containing protein</fullName>
    </recommendedName>
</protein>
<evidence type="ECO:0000313" key="2">
    <source>
        <dbReference type="EMBL" id="WOL02650.1"/>
    </source>
</evidence>
<evidence type="ECO:0008006" key="4">
    <source>
        <dbReference type="Google" id="ProtNLM"/>
    </source>
</evidence>
<name>A0AAQ3K671_9LILI</name>
<dbReference type="InterPro" id="IPR036955">
    <property type="entry name" value="AP2/ERF_dom_sf"/>
</dbReference>
<dbReference type="AlphaFoldDB" id="A0AAQ3K671"/>
<keyword evidence="3" id="KW-1185">Reference proteome</keyword>
<sequence length="143" mass="15122">MGGGGEMAARAYDAAVYCLRGPDEEFNFPDKTPNIQGADSLSRYEILEAAVRHAREGEAAAHAVNRTEVVEGGGGKVAGEGEGSSRVNNDGASEDPPVELLPDFYYEPAALDSGGWTFWGGNGDGGDDDGHVFEPLPLWDFTE</sequence>
<proteinExistence type="predicted"/>
<organism evidence="2 3">
    <name type="scientific">Canna indica</name>
    <name type="common">Indian-shot</name>
    <dbReference type="NCBI Taxonomy" id="4628"/>
    <lineage>
        <taxon>Eukaryota</taxon>
        <taxon>Viridiplantae</taxon>
        <taxon>Streptophyta</taxon>
        <taxon>Embryophyta</taxon>
        <taxon>Tracheophyta</taxon>
        <taxon>Spermatophyta</taxon>
        <taxon>Magnoliopsida</taxon>
        <taxon>Liliopsida</taxon>
        <taxon>Zingiberales</taxon>
        <taxon>Cannaceae</taxon>
        <taxon>Canna</taxon>
    </lineage>
</organism>
<gene>
    <name evidence="2" type="ORF">Cni_G11369</name>
</gene>
<reference evidence="2 3" key="1">
    <citation type="submission" date="2023-10" db="EMBL/GenBank/DDBJ databases">
        <title>Chromosome-scale genome assembly provides insights into flower coloration mechanisms of Canna indica.</title>
        <authorList>
            <person name="Li C."/>
        </authorList>
    </citation>
    <scope>NUCLEOTIDE SEQUENCE [LARGE SCALE GENOMIC DNA]</scope>
    <source>
        <tissue evidence="2">Flower</tissue>
    </source>
</reference>
<evidence type="ECO:0000313" key="3">
    <source>
        <dbReference type="Proteomes" id="UP001327560"/>
    </source>
</evidence>
<evidence type="ECO:0000256" key="1">
    <source>
        <dbReference type="SAM" id="MobiDB-lite"/>
    </source>
</evidence>
<dbReference type="GO" id="GO:0003700">
    <property type="term" value="F:DNA-binding transcription factor activity"/>
    <property type="evidence" value="ECO:0007669"/>
    <property type="project" value="InterPro"/>
</dbReference>
<dbReference type="Gene3D" id="3.30.730.10">
    <property type="entry name" value="AP2/ERF domain"/>
    <property type="match status" value="1"/>
</dbReference>
<accession>A0AAQ3K671</accession>